<evidence type="ECO:0000256" key="6">
    <source>
        <dbReference type="PROSITE-ProRule" id="PRU00284"/>
    </source>
</evidence>
<evidence type="ECO:0000259" key="8">
    <source>
        <dbReference type="PROSITE" id="PS50111"/>
    </source>
</evidence>
<feature type="transmembrane region" description="Helical" evidence="7">
    <location>
        <begin position="200"/>
        <end position="220"/>
    </location>
</feature>
<dbReference type="PRINTS" id="PR00260">
    <property type="entry name" value="CHEMTRNSDUCR"/>
</dbReference>
<dbReference type="InterPro" id="IPR004089">
    <property type="entry name" value="MCPsignal_dom"/>
</dbReference>
<dbReference type="GO" id="GO:0005886">
    <property type="term" value="C:plasma membrane"/>
    <property type="evidence" value="ECO:0007669"/>
    <property type="project" value="UniProtKB-SubCell"/>
</dbReference>
<evidence type="ECO:0000256" key="5">
    <source>
        <dbReference type="ARBA" id="ARBA00029447"/>
    </source>
</evidence>
<dbReference type="GO" id="GO:0006935">
    <property type="term" value="P:chemotaxis"/>
    <property type="evidence" value="ECO:0007669"/>
    <property type="project" value="InterPro"/>
</dbReference>
<dbReference type="CDD" id="cd11386">
    <property type="entry name" value="MCP_signal"/>
    <property type="match status" value="1"/>
</dbReference>
<evidence type="ECO:0000256" key="2">
    <source>
        <dbReference type="ARBA" id="ARBA00022475"/>
    </source>
</evidence>
<comment type="similarity">
    <text evidence="5">Belongs to the methyl-accepting chemotaxis (MCP) protein family.</text>
</comment>
<keyword evidence="4 6" id="KW-0807">Transducer</keyword>
<keyword evidence="2" id="KW-1003">Cell membrane</keyword>
<proteinExistence type="inferred from homology"/>
<dbReference type="InterPro" id="IPR004090">
    <property type="entry name" value="Chemotax_Me-accpt_rcpt"/>
</dbReference>
<reference evidence="10 11" key="1">
    <citation type="journal article" date="2015" name="Antonie Van Leeuwenhoek">
        <title>Oceanobacillus bengalensis sp. nov., a bacterium isolated from seawater of the Bay of Bengal.</title>
        <authorList>
            <person name="Yongchang O."/>
            <person name="Xiang W."/>
            <person name="Wang G."/>
        </authorList>
    </citation>
    <scope>NUCLEOTIDE SEQUENCE [LARGE SCALE GENOMIC DNA]</scope>
    <source>
        <strain evidence="10 11">MCCC 1K00260</strain>
    </source>
</reference>
<dbReference type="OrthoDB" id="9804712at2"/>
<feature type="domain" description="HAMP" evidence="9">
    <location>
        <begin position="222"/>
        <end position="275"/>
    </location>
</feature>
<dbReference type="PROSITE" id="PS50885">
    <property type="entry name" value="HAMP"/>
    <property type="match status" value="1"/>
</dbReference>
<feature type="transmembrane region" description="Helical" evidence="7">
    <location>
        <begin position="27"/>
        <end position="49"/>
    </location>
</feature>
<dbReference type="PROSITE" id="PS50111">
    <property type="entry name" value="CHEMOTAXIS_TRANSDUC_2"/>
    <property type="match status" value="1"/>
</dbReference>
<evidence type="ECO:0000256" key="7">
    <source>
        <dbReference type="SAM" id="Phobius"/>
    </source>
</evidence>
<dbReference type="Proteomes" id="UP000281813">
    <property type="component" value="Unassembled WGS sequence"/>
</dbReference>
<keyword evidence="7" id="KW-1133">Transmembrane helix</keyword>
<name>A0A494Z2W0_9BACI</name>
<gene>
    <name evidence="10" type="ORF">D8M05_06335</name>
</gene>
<dbReference type="RefSeq" id="WP_121129782.1">
    <property type="nucleotide sequence ID" value="NZ_JBHUFK010000033.1"/>
</dbReference>
<protein>
    <submittedName>
        <fullName evidence="10">Methyl-accepting chemotaxis protein</fullName>
    </submittedName>
</protein>
<evidence type="ECO:0000313" key="10">
    <source>
        <dbReference type="EMBL" id="RKQ16866.1"/>
    </source>
</evidence>
<dbReference type="SMART" id="SM00283">
    <property type="entry name" value="MA"/>
    <property type="match status" value="1"/>
</dbReference>
<dbReference type="PANTHER" id="PTHR32089:SF114">
    <property type="entry name" value="METHYL-ACCEPTING CHEMOTAXIS PROTEIN MCPB"/>
    <property type="match status" value="1"/>
</dbReference>
<accession>A0A494Z2W0</accession>
<keyword evidence="7" id="KW-0812">Transmembrane</keyword>
<dbReference type="EMBL" id="RBZO01000007">
    <property type="protein sequence ID" value="RKQ16866.1"/>
    <property type="molecule type" value="Genomic_DNA"/>
</dbReference>
<dbReference type="CDD" id="cd06225">
    <property type="entry name" value="HAMP"/>
    <property type="match status" value="1"/>
</dbReference>
<dbReference type="GO" id="GO:0007165">
    <property type="term" value="P:signal transduction"/>
    <property type="evidence" value="ECO:0007669"/>
    <property type="project" value="UniProtKB-KW"/>
</dbReference>
<feature type="domain" description="Methyl-accepting transducer" evidence="8">
    <location>
        <begin position="294"/>
        <end position="544"/>
    </location>
</feature>
<evidence type="ECO:0000313" key="11">
    <source>
        <dbReference type="Proteomes" id="UP000281813"/>
    </source>
</evidence>
<dbReference type="Pfam" id="PF00672">
    <property type="entry name" value="HAMP"/>
    <property type="match status" value="1"/>
</dbReference>
<evidence type="ECO:0000256" key="3">
    <source>
        <dbReference type="ARBA" id="ARBA00023136"/>
    </source>
</evidence>
<dbReference type="Gene3D" id="1.10.287.950">
    <property type="entry name" value="Methyl-accepting chemotaxis protein"/>
    <property type="match status" value="1"/>
</dbReference>
<dbReference type="AlphaFoldDB" id="A0A494Z2W0"/>
<keyword evidence="3 7" id="KW-0472">Membrane</keyword>
<comment type="subcellular location">
    <subcellularLocation>
        <location evidence="1">Cell membrane</location>
    </subcellularLocation>
</comment>
<keyword evidence="11" id="KW-1185">Reference proteome</keyword>
<organism evidence="10 11">
    <name type="scientific">Oceanobacillus bengalensis</name>
    <dbReference type="NCBI Taxonomy" id="1435466"/>
    <lineage>
        <taxon>Bacteria</taxon>
        <taxon>Bacillati</taxon>
        <taxon>Bacillota</taxon>
        <taxon>Bacilli</taxon>
        <taxon>Bacillales</taxon>
        <taxon>Bacillaceae</taxon>
        <taxon>Oceanobacillus</taxon>
    </lineage>
</organism>
<dbReference type="SMART" id="SM00304">
    <property type="entry name" value="HAMP"/>
    <property type="match status" value="1"/>
</dbReference>
<dbReference type="GO" id="GO:0004888">
    <property type="term" value="F:transmembrane signaling receptor activity"/>
    <property type="evidence" value="ECO:0007669"/>
    <property type="project" value="InterPro"/>
</dbReference>
<evidence type="ECO:0000259" key="9">
    <source>
        <dbReference type="PROSITE" id="PS50885"/>
    </source>
</evidence>
<dbReference type="InterPro" id="IPR003660">
    <property type="entry name" value="HAMP_dom"/>
</dbReference>
<dbReference type="PANTHER" id="PTHR32089">
    <property type="entry name" value="METHYL-ACCEPTING CHEMOTAXIS PROTEIN MCPB"/>
    <property type="match status" value="1"/>
</dbReference>
<evidence type="ECO:0000256" key="4">
    <source>
        <dbReference type="ARBA" id="ARBA00023224"/>
    </source>
</evidence>
<dbReference type="SUPFAM" id="SSF58104">
    <property type="entry name" value="Methyl-accepting chemotaxis protein (MCP) signaling domain"/>
    <property type="match status" value="1"/>
</dbReference>
<comment type="caution">
    <text evidence="10">The sequence shown here is derived from an EMBL/GenBank/DDBJ whole genome shotgun (WGS) entry which is preliminary data.</text>
</comment>
<sequence length="580" mass="63708">MKKIARKKKGKKNIPFNWKDIRISNKYLIAFFTTITLFLMGSAIVFLQLHSMQKDMESIEEQNNLVNDMNQVISLIQLKDVQISDYLLTQRTVFIESYHTYSEEIKTYFANLEPKLSTDKEKAILEQIVTNDKSMDDILLEKMVPAVEEGRTVYATSQRNYSTNLRTETSELATQLIETIKEEQVKTVASTSSSMANSTIILILSNLSVIIIGTLFMALISRKIRLSLTNLVKITSEVSRGNLSGDSMKYNGKDEIGQLAAAINLMKENMHNIVQKVTDAAKSVSERSGALNNSSKEVREGNMQIASTMEELSSGAETQANGASDLAENMNTFLQTVLQSEQNGKEIVLNSEEVLALTTDGTTLMKESVNQMKRIDTIVSEAVNKVQKLDKQSAEISKLVLVIKGIADQTNLLSLNAAIEAARAGEHGKGFAVVADEVRKLSDQVASSVEEIRTIVTNIQAETTQVVSSLNTGYHEVHEGKNQIEATGKNFETINHAVTTMVGKISTISSNLKNIADNSNNMNQTIEDIASVSEESAAGVEEAAASAQQTAGSMEEVSHSADQLLALADQLTEELKTFKL</sequence>
<dbReference type="Pfam" id="PF00015">
    <property type="entry name" value="MCPsignal"/>
    <property type="match status" value="1"/>
</dbReference>
<evidence type="ECO:0000256" key="1">
    <source>
        <dbReference type="ARBA" id="ARBA00004236"/>
    </source>
</evidence>
<dbReference type="Gene3D" id="6.10.340.10">
    <property type="match status" value="1"/>
</dbReference>